<dbReference type="Pfam" id="PF04305">
    <property type="entry name" value="DUF455"/>
    <property type="match status" value="1"/>
</dbReference>
<sequence length="286" mass="33075">MVQIVSYIPVDGQLEPALDQCSNHSIPHRQSILLAQRYLVNARRDIDAQTEIEKESVRILTHAIDVLKELAVFLSVQDRRDLDLPNSEDFVLCRRITKDCWYMSLRDPYSESYWMAGSRFNLSYLYALFRGLSAIWAFALPLLTFLLVIRAVVVEMERIAELEMMRRSVHASLWESASHTSASLLSRLAIIHLIHEARGLDVNPKTIEKFRKAGDKESVDVLEVIHADEVTHVTAGHRWFMWMCQQKQKEQGLVVDPVLEFRNEARRCWRGDIKGPFNIEDREKAG</sequence>
<name>A0A6A4GXA4_9AGAR</name>
<reference evidence="2" key="1">
    <citation type="journal article" date="2019" name="Environ. Microbiol.">
        <title>Fungal ecological strategies reflected in gene transcription - a case study of two litter decomposers.</title>
        <authorList>
            <person name="Barbi F."/>
            <person name="Kohler A."/>
            <person name="Barry K."/>
            <person name="Baskaran P."/>
            <person name="Daum C."/>
            <person name="Fauchery L."/>
            <person name="Ihrmark K."/>
            <person name="Kuo A."/>
            <person name="LaButti K."/>
            <person name="Lipzen A."/>
            <person name="Morin E."/>
            <person name="Grigoriev I.V."/>
            <person name="Henrissat B."/>
            <person name="Lindahl B."/>
            <person name="Martin F."/>
        </authorList>
    </citation>
    <scope>NUCLEOTIDE SEQUENCE</scope>
    <source>
        <strain evidence="2">JB14</strain>
    </source>
</reference>
<protein>
    <submittedName>
        <fullName evidence="2">DUF455-domain-containing protein</fullName>
    </submittedName>
</protein>
<dbReference type="AlphaFoldDB" id="A0A6A4GXA4"/>
<organism evidence="2 3">
    <name type="scientific">Gymnopus androsaceus JB14</name>
    <dbReference type="NCBI Taxonomy" id="1447944"/>
    <lineage>
        <taxon>Eukaryota</taxon>
        <taxon>Fungi</taxon>
        <taxon>Dikarya</taxon>
        <taxon>Basidiomycota</taxon>
        <taxon>Agaricomycotina</taxon>
        <taxon>Agaricomycetes</taxon>
        <taxon>Agaricomycetidae</taxon>
        <taxon>Agaricales</taxon>
        <taxon>Marasmiineae</taxon>
        <taxon>Omphalotaceae</taxon>
        <taxon>Gymnopus</taxon>
    </lineage>
</organism>
<evidence type="ECO:0000256" key="1">
    <source>
        <dbReference type="SAM" id="Phobius"/>
    </source>
</evidence>
<keyword evidence="1" id="KW-0472">Membrane</keyword>
<dbReference type="PANTHER" id="PTHR42782">
    <property type="entry name" value="SI:CH73-314G15.3"/>
    <property type="match status" value="1"/>
</dbReference>
<dbReference type="PANTHER" id="PTHR42782:SF2">
    <property type="entry name" value="3-OXOACYL-[ACYL-CARRIER-PROTEIN] SYNTHASE-LIKE PROTEIN"/>
    <property type="match status" value="1"/>
</dbReference>
<dbReference type="SUPFAM" id="SSF47240">
    <property type="entry name" value="Ferritin-like"/>
    <property type="match status" value="1"/>
</dbReference>
<keyword evidence="3" id="KW-1185">Reference proteome</keyword>
<dbReference type="CDD" id="cd00657">
    <property type="entry name" value="Ferritin_like"/>
    <property type="match status" value="1"/>
</dbReference>
<dbReference type="EMBL" id="ML769659">
    <property type="protein sequence ID" value="KAE9390391.1"/>
    <property type="molecule type" value="Genomic_DNA"/>
</dbReference>
<gene>
    <name evidence="2" type="ORF">BT96DRAFT_980297</name>
</gene>
<keyword evidence="1" id="KW-1133">Transmembrane helix</keyword>
<dbReference type="Proteomes" id="UP000799118">
    <property type="component" value="Unassembled WGS sequence"/>
</dbReference>
<evidence type="ECO:0000313" key="2">
    <source>
        <dbReference type="EMBL" id="KAE9390391.1"/>
    </source>
</evidence>
<dbReference type="InterPro" id="IPR007402">
    <property type="entry name" value="DUF455"/>
</dbReference>
<proteinExistence type="predicted"/>
<feature type="transmembrane region" description="Helical" evidence="1">
    <location>
        <begin position="124"/>
        <end position="149"/>
    </location>
</feature>
<dbReference type="OrthoDB" id="426882at2759"/>
<keyword evidence="1" id="KW-0812">Transmembrane</keyword>
<accession>A0A6A4GXA4</accession>
<evidence type="ECO:0000313" key="3">
    <source>
        <dbReference type="Proteomes" id="UP000799118"/>
    </source>
</evidence>
<dbReference type="InterPro" id="IPR009078">
    <property type="entry name" value="Ferritin-like_SF"/>
</dbReference>